<dbReference type="GO" id="GO:0090729">
    <property type="term" value="F:toxin activity"/>
    <property type="evidence" value="ECO:0007669"/>
    <property type="project" value="UniProtKB-KW"/>
</dbReference>
<dbReference type="PRINTS" id="PR01607">
    <property type="entry name" value="APYRASEFAMLY"/>
</dbReference>
<keyword evidence="6" id="KW-0800">Toxin</keyword>
<evidence type="ECO:0000256" key="8">
    <source>
        <dbReference type="ARBA" id="ARBA00022729"/>
    </source>
</evidence>
<evidence type="ECO:0000256" key="10">
    <source>
        <dbReference type="ARBA" id="ARBA00023240"/>
    </source>
</evidence>
<keyword evidence="9 11" id="KW-0378">Hydrolase</keyword>
<evidence type="ECO:0000256" key="4">
    <source>
        <dbReference type="ARBA" id="ARBA00022442"/>
    </source>
</evidence>
<dbReference type="CDD" id="cd07409">
    <property type="entry name" value="MPP_CD73_N"/>
    <property type="match status" value="1"/>
</dbReference>
<organism evidence="14 15">
    <name type="scientific">Vanessa tameamea</name>
    <name type="common">Kamehameha butterfly</name>
    <dbReference type="NCBI Taxonomy" id="334116"/>
    <lineage>
        <taxon>Eukaryota</taxon>
        <taxon>Metazoa</taxon>
        <taxon>Ecdysozoa</taxon>
        <taxon>Arthropoda</taxon>
        <taxon>Hexapoda</taxon>
        <taxon>Insecta</taxon>
        <taxon>Pterygota</taxon>
        <taxon>Neoptera</taxon>
        <taxon>Endopterygota</taxon>
        <taxon>Lepidoptera</taxon>
        <taxon>Glossata</taxon>
        <taxon>Ditrysia</taxon>
        <taxon>Papilionoidea</taxon>
        <taxon>Nymphalidae</taxon>
        <taxon>Nymphalinae</taxon>
        <taxon>Vanessa</taxon>
    </lineage>
</organism>
<feature type="domain" description="5'-Nucleotidase C-terminal" evidence="13">
    <location>
        <begin position="339"/>
        <end position="503"/>
    </location>
</feature>
<name>A0A8B8HWK4_VANTA</name>
<dbReference type="GO" id="GO:0006196">
    <property type="term" value="P:AMP catabolic process"/>
    <property type="evidence" value="ECO:0007669"/>
    <property type="project" value="TreeGrafter"/>
</dbReference>
<dbReference type="PROSITE" id="PS00786">
    <property type="entry name" value="5_NUCLEOTIDASE_2"/>
    <property type="match status" value="1"/>
</dbReference>
<dbReference type="InterPro" id="IPR008334">
    <property type="entry name" value="5'-Nucleotdase_C"/>
</dbReference>
<evidence type="ECO:0000256" key="1">
    <source>
        <dbReference type="ARBA" id="ARBA00004613"/>
    </source>
</evidence>
<dbReference type="SUPFAM" id="SSF56300">
    <property type="entry name" value="Metallo-dependent phosphatases"/>
    <property type="match status" value="1"/>
</dbReference>
<dbReference type="Proteomes" id="UP001652626">
    <property type="component" value="Chromosome 21"/>
</dbReference>
<comment type="similarity">
    <text evidence="2 11">Belongs to the 5'-nucleotidase family.</text>
</comment>
<feature type="chain" id="PRO_5044961556" description="apyrase" evidence="11">
    <location>
        <begin position="17"/>
        <end position="541"/>
    </location>
</feature>
<gene>
    <name evidence="15" type="primary">LOC113395642</name>
</gene>
<dbReference type="InterPro" id="IPR006179">
    <property type="entry name" value="5_nucleotidase/apyrase"/>
</dbReference>
<dbReference type="GO" id="GO:0046872">
    <property type="term" value="F:metal ion binding"/>
    <property type="evidence" value="ECO:0007669"/>
    <property type="project" value="UniProtKB-KW"/>
</dbReference>
<evidence type="ECO:0000256" key="7">
    <source>
        <dbReference type="ARBA" id="ARBA00022723"/>
    </source>
</evidence>
<feature type="domain" description="Calcineurin-like phosphoesterase" evidence="12">
    <location>
        <begin position="26"/>
        <end position="238"/>
    </location>
</feature>
<evidence type="ECO:0000259" key="12">
    <source>
        <dbReference type="Pfam" id="PF00149"/>
    </source>
</evidence>
<evidence type="ECO:0000256" key="11">
    <source>
        <dbReference type="RuleBase" id="RU362119"/>
    </source>
</evidence>
<dbReference type="GO" id="GO:0005886">
    <property type="term" value="C:plasma membrane"/>
    <property type="evidence" value="ECO:0007669"/>
    <property type="project" value="TreeGrafter"/>
</dbReference>
<dbReference type="EC" id="3.6.1.5" evidence="3"/>
<dbReference type="GO" id="GO:0004050">
    <property type="term" value="F:apyrase activity"/>
    <property type="evidence" value="ECO:0007669"/>
    <property type="project" value="UniProtKB-EC"/>
</dbReference>
<dbReference type="OMA" id="NDIHAHW"/>
<dbReference type="InterPro" id="IPR029052">
    <property type="entry name" value="Metallo-depent_PP-like"/>
</dbReference>
<evidence type="ECO:0000256" key="6">
    <source>
        <dbReference type="ARBA" id="ARBA00022656"/>
    </source>
</evidence>
<dbReference type="RefSeq" id="XP_026489070.2">
    <property type="nucleotide sequence ID" value="XM_026633285.2"/>
</dbReference>
<dbReference type="PANTHER" id="PTHR11575">
    <property type="entry name" value="5'-NUCLEOTIDASE-RELATED"/>
    <property type="match status" value="1"/>
</dbReference>
<keyword evidence="10" id="KW-1199">Hemostasis impairing toxin</keyword>
<keyword evidence="8 11" id="KW-0732">Signal</keyword>
<evidence type="ECO:0000256" key="9">
    <source>
        <dbReference type="ARBA" id="ARBA00022801"/>
    </source>
</evidence>
<evidence type="ECO:0000256" key="5">
    <source>
        <dbReference type="ARBA" id="ARBA00022525"/>
    </source>
</evidence>
<sequence>MSVILVLILVINAISGQIDSDLFELNIIHYNDFHAHFDQIALSGGPCNPTEGDCIGGFSRLYTAIMQALEAEPDSLLLNGGDTFQGTIWYNFLRWNASQHFMNMLPHDAHVLGNHEFDHGVEGLLPYLQHLKSPMLGANVNTTFEPEMTPFVKNHIVVERNQRKIGIIGVLLRTFSAPTGRVIMEDELEAVNREAALLTEKGVDIIIVLSHVGYTSDISLAARMSSDVDIIVGGHSHSLLYNGEAPDGSRPVGEYPTIVTQDSGHRILIVQASCYTRYLGDIKLYIDKAGKIVSWKGQPIYLGTSIVRDPHIESLLEPWRQEVDAIGKEVLGRSLSALQRGCYRGECNLANWACDGLIDEVVGLARAGEWGGAHVCLMNAGGVRAHIDVGEITTEALLMAFPFENYVQLYDLKGEYILEALEFSVGVAISDPSNFYSSRMLQIGGLRAVYNASQPAGARVLRAAVRCLRCAVPRYEPLRRDKVYRVVSQSYIGDGGGGYTMLSQNRENLVTLDMDYVMLQRYLRRQGTVFKYLDGRIQIVN</sequence>
<dbReference type="Pfam" id="PF00149">
    <property type="entry name" value="Metallophos"/>
    <property type="match status" value="1"/>
</dbReference>
<dbReference type="OrthoDB" id="7722975at2759"/>
<evidence type="ECO:0000313" key="14">
    <source>
        <dbReference type="Proteomes" id="UP001652626"/>
    </source>
</evidence>
<dbReference type="SUPFAM" id="SSF55816">
    <property type="entry name" value="5'-nucleotidase (syn. UDP-sugar hydrolase), C-terminal domain"/>
    <property type="match status" value="1"/>
</dbReference>
<keyword evidence="7" id="KW-0479">Metal-binding</keyword>
<dbReference type="GO" id="GO:0000166">
    <property type="term" value="F:nucleotide binding"/>
    <property type="evidence" value="ECO:0007669"/>
    <property type="project" value="UniProtKB-KW"/>
</dbReference>
<feature type="signal peptide" evidence="11">
    <location>
        <begin position="1"/>
        <end position="16"/>
    </location>
</feature>
<dbReference type="PANTHER" id="PTHR11575:SF32">
    <property type="entry name" value="APYRASE-LIKE PROTEIN"/>
    <property type="match status" value="1"/>
</dbReference>
<evidence type="ECO:0000259" key="13">
    <source>
        <dbReference type="Pfam" id="PF02872"/>
    </source>
</evidence>
<accession>A0A8B8HWK4</accession>
<protein>
    <recommendedName>
        <fullName evidence="3">apyrase</fullName>
        <ecNumber evidence="3">3.6.1.5</ecNumber>
    </recommendedName>
</protein>
<proteinExistence type="inferred from homology"/>
<keyword evidence="11" id="KW-0547">Nucleotide-binding</keyword>
<dbReference type="Gene3D" id="3.60.21.10">
    <property type="match status" value="1"/>
</dbReference>
<evidence type="ECO:0000256" key="3">
    <source>
        <dbReference type="ARBA" id="ARBA00012148"/>
    </source>
</evidence>
<evidence type="ECO:0000313" key="15">
    <source>
        <dbReference type="RefSeq" id="XP_026489070.2"/>
    </source>
</evidence>
<dbReference type="GO" id="GO:0008253">
    <property type="term" value="F:5'-nucleotidase activity"/>
    <property type="evidence" value="ECO:0007669"/>
    <property type="project" value="TreeGrafter"/>
</dbReference>
<evidence type="ECO:0000256" key="2">
    <source>
        <dbReference type="ARBA" id="ARBA00006654"/>
    </source>
</evidence>
<dbReference type="AlphaFoldDB" id="A0A8B8HWK4"/>
<dbReference type="Pfam" id="PF02872">
    <property type="entry name" value="5_nucleotid_C"/>
    <property type="match status" value="1"/>
</dbReference>
<dbReference type="InterPro" id="IPR006146">
    <property type="entry name" value="5'-Nucleotdase_CS"/>
</dbReference>
<comment type="subcellular location">
    <subcellularLocation>
        <location evidence="1">Secreted</location>
    </subcellularLocation>
</comment>
<dbReference type="InterPro" id="IPR004843">
    <property type="entry name" value="Calcineurin-like_PHP"/>
</dbReference>
<dbReference type="InterPro" id="IPR036907">
    <property type="entry name" value="5'-Nucleotdase_C_sf"/>
</dbReference>
<keyword evidence="5" id="KW-0964">Secreted</keyword>
<keyword evidence="14" id="KW-1185">Reference proteome</keyword>
<keyword evidence="4" id="KW-1201">Platelet aggregation inhibiting toxin</keyword>
<dbReference type="GO" id="GO:0005576">
    <property type="term" value="C:extracellular region"/>
    <property type="evidence" value="ECO:0007669"/>
    <property type="project" value="UniProtKB-SubCell"/>
</dbReference>
<dbReference type="GeneID" id="113395642"/>
<dbReference type="Gene3D" id="3.90.780.10">
    <property type="entry name" value="5'-Nucleotidase, C-terminal domain"/>
    <property type="match status" value="1"/>
</dbReference>
<reference evidence="15" key="1">
    <citation type="submission" date="2025-08" db="UniProtKB">
        <authorList>
            <consortium name="RefSeq"/>
        </authorList>
    </citation>
    <scope>IDENTIFICATION</scope>
    <source>
        <tissue evidence="15">Whole body</tissue>
    </source>
</reference>